<sequence length="91" mass="11077">LASSEAMWALYERWREHFKQERDHEEMVRLFPRFKETVQRVHEVNNSNLPYKLQINKYTDGKLLDLITTFRITEEDIARYKAQGFLDDDIE</sequence>
<dbReference type="InterPro" id="IPR038765">
    <property type="entry name" value="Papain-like_cys_pep_sf"/>
</dbReference>
<dbReference type="Proteomes" id="UP000095767">
    <property type="component" value="Unassembled WGS sequence"/>
</dbReference>
<gene>
    <name evidence="2" type="ORF">BAE44_0026235</name>
</gene>
<feature type="non-terminal residue" evidence="2">
    <location>
        <position position="1"/>
    </location>
</feature>
<dbReference type="Gene3D" id="1.10.287.2250">
    <property type="match status" value="1"/>
</dbReference>
<dbReference type="SUPFAM" id="SSF54001">
    <property type="entry name" value="Cysteine proteinases"/>
    <property type="match status" value="1"/>
</dbReference>
<evidence type="ECO:0000313" key="2">
    <source>
        <dbReference type="EMBL" id="OEL12746.1"/>
    </source>
</evidence>
<name>A0A1E5UIP4_9POAL</name>
<organism evidence="2 3">
    <name type="scientific">Dichanthelium oligosanthes</name>
    <dbReference type="NCBI Taxonomy" id="888268"/>
    <lineage>
        <taxon>Eukaryota</taxon>
        <taxon>Viridiplantae</taxon>
        <taxon>Streptophyta</taxon>
        <taxon>Embryophyta</taxon>
        <taxon>Tracheophyta</taxon>
        <taxon>Spermatophyta</taxon>
        <taxon>Magnoliopsida</taxon>
        <taxon>Liliopsida</taxon>
        <taxon>Poales</taxon>
        <taxon>Poaceae</taxon>
        <taxon>PACMAD clade</taxon>
        <taxon>Panicoideae</taxon>
        <taxon>Panicodae</taxon>
        <taxon>Paniceae</taxon>
        <taxon>Dichantheliinae</taxon>
        <taxon>Dichanthelium</taxon>
    </lineage>
</organism>
<dbReference type="EMBL" id="LWDX02075993">
    <property type="protein sequence ID" value="OEL12746.1"/>
    <property type="molecule type" value="Genomic_DNA"/>
</dbReference>
<evidence type="ECO:0000313" key="3">
    <source>
        <dbReference type="Proteomes" id="UP000095767"/>
    </source>
</evidence>
<accession>A0A1E5UIP4</accession>
<dbReference type="STRING" id="888268.A0A1E5UIP4"/>
<feature type="domain" description="Cathepsin propeptide inhibitor" evidence="1">
    <location>
        <begin position="11"/>
        <end position="60"/>
    </location>
</feature>
<dbReference type="OrthoDB" id="696293at2759"/>
<evidence type="ECO:0000259" key="1">
    <source>
        <dbReference type="Pfam" id="PF08246"/>
    </source>
</evidence>
<dbReference type="Pfam" id="PF08246">
    <property type="entry name" value="Inhibitor_I29"/>
    <property type="match status" value="1"/>
</dbReference>
<comment type="caution">
    <text evidence="2">The sequence shown here is derived from an EMBL/GenBank/DDBJ whole genome shotgun (WGS) entry which is preliminary data.</text>
</comment>
<keyword evidence="3" id="KW-1185">Reference proteome</keyword>
<proteinExistence type="predicted"/>
<protein>
    <recommendedName>
        <fullName evidence="1">Cathepsin propeptide inhibitor domain-containing protein</fullName>
    </recommendedName>
</protein>
<dbReference type="AlphaFoldDB" id="A0A1E5UIP4"/>
<reference evidence="2 3" key="1">
    <citation type="submission" date="2016-09" db="EMBL/GenBank/DDBJ databases">
        <title>The draft genome of Dichanthelium oligosanthes: A C3 panicoid grass species.</title>
        <authorList>
            <person name="Studer A.J."/>
            <person name="Schnable J.C."/>
            <person name="Brutnell T.P."/>
        </authorList>
    </citation>
    <scope>NUCLEOTIDE SEQUENCE [LARGE SCALE GENOMIC DNA]</scope>
    <source>
        <strain evidence="3">cv. Kellogg 1175</strain>
        <tissue evidence="2">Leaf</tissue>
    </source>
</reference>
<dbReference type="InterPro" id="IPR013201">
    <property type="entry name" value="Prot_inhib_I29"/>
</dbReference>